<feature type="signal peptide" evidence="2">
    <location>
        <begin position="1"/>
        <end position="18"/>
    </location>
</feature>
<name>A0A7E4V3X0_PANRE</name>
<dbReference type="InterPro" id="IPR006149">
    <property type="entry name" value="EB_dom"/>
</dbReference>
<organism evidence="4 5">
    <name type="scientific">Panagrellus redivivus</name>
    <name type="common">Microworm</name>
    <dbReference type="NCBI Taxonomy" id="6233"/>
    <lineage>
        <taxon>Eukaryota</taxon>
        <taxon>Metazoa</taxon>
        <taxon>Ecdysozoa</taxon>
        <taxon>Nematoda</taxon>
        <taxon>Chromadorea</taxon>
        <taxon>Rhabditida</taxon>
        <taxon>Tylenchina</taxon>
        <taxon>Panagrolaimomorpha</taxon>
        <taxon>Panagrolaimoidea</taxon>
        <taxon>Panagrolaimidae</taxon>
        <taxon>Panagrellus</taxon>
    </lineage>
</organism>
<feature type="domain" description="EGF-like" evidence="3">
    <location>
        <begin position="98"/>
        <end position="133"/>
    </location>
</feature>
<feature type="domain" description="EGF-like" evidence="3">
    <location>
        <begin position="152"/>
        <end position="195"/>
    </location>
</feature>
<dbReference type="PANTHER" id="PTHR39069">
    <property type="entry name" value="ECDYSONE-INDUCIBLE GENE E1, ISOFORM A"/>
    <property type="match status" value="1"/>
</dbReference>
<protein>
    <submittedName>
        <fullName evidence="5">EB domain-containing protein</fullName>
    </submittedName>
</protein>
<keyword evidence="2" id="KW-0732">Signal</keyword>
<feature type="compositionally biased region" description="Polar residues" evidence="1">
    <location>
        <begin position="547"/>
        <end position="569"/>
    </location>
</feature>
<evidence type="ECO:0000256" key="1">
    <source>
        <dbReference type="SAM" id="MobiDB-lite"/>
    </source>
</evidence>
<feature type="region of interest" description="Disordered" evidence="1">
    <location>
        <begin position="544"/>
        <end position="592"/>
    </location>
</feature>
<accession>A0A7E4V3X0</accession>
<evidence type="ECO:0000313" key="5">
    <source>
        <dbReference type="WBParaSite" id="Pan_g15912.t1"/>
    </source>
</evidence>
<feature type="chain" id="PRO_5028973492" evidence="2">
    <location>
        <begin position="19"/>
        <end position="614"/>
    </location>
</feature>
<evidence type="ECO:0000259" key="3">
    <source>
        <dbReference type="SMART" id="SM00181"/>
    </source>
</evidence>
<dbReference type="AlphaFoldDB" id="A0A7E4V3X0"/>
<dbReference type="SMART" id="SM00289">
    <property type="entry name" value="WR1"/>
    <property type="match status" value="5"/>
</dbReference>
<feature type="domain" description="EGF-like" evidence="3">
    <location>
        <begin position="354"/>
        <end position="392"/>
    </location>
</feature>
<feature type="domain" description="EGF-like" evidence="3">
    <location>
        <begin position="59"/>
        <end position="90"/>
    </location>
</feature>
<dbReference type="WBParaSite" id="Pan_g15912.t1">
    <property type="protein sequence ID" value="Pan_g15912.t1"/>
    <property type="gene ID" value="Pan_g15912"/>
</dbReference>
<feature type="compositionally biased region" description="Basic and acidic residues" evidence="1">
    <location>
        <begin position="570"/>
        <end position="592"/>
    </location>
</feature>
<dbReference type="Proteomes" id="UP000492821">
    <property type="component" value="Unassembled WGS sequence"/>
</dbReference>
<dbReference type="InterPro" id="IPR006150">
    <property type="entry name" value="Cys_repeat_1"/>
</dbReference>
<reference evidence="4" key="1">
    <citation type="journal article" date="2013" name="Genetics">
        <title>The draft genome and transcriptome of Panagrellus redivivus are shaped by the harsh demands of a free-living lifestyle.</title>
        <authorList>
            <person name="Srinivasan J."/>
            <person name="Dillman A.R."/>
            <person name="Macchietto M.G."/>
            <person name="Heikkinen L."/>
            <person name="Lakso M."/>
            <person name="Fracchia K.M."/>
            <person name="Antoshechkin I."/>
            <person name="Mortazavi A."/>
            <person name="Wong G."/>
            <person name="Sternberg P.W."/>
        </authorList>
    </citation>
    <scope>NUCLEOTIDE SEQUENCE [LARGE SCALE GENOMIC DNA]</scope>
    <source>
        <strain evidence="4">MT8872</strain>
    </source>
</reference>
<keyword evidence="4" id="KW-1185">Reference proteome</keyword>
<dbReference type="SMART" id="SM00181">
    <property type="entry name" value="EGF"/>
    <property type="match status" value="5"/>
</dbReference>
<reference evidence="5" key="2">
    <citation type="submission" date="2020-10" db="UniProtKB">
        <authorList>
            <consortium name="WormBaseParasite"/>
        </authorList>
    </citation>
    <scope>IDENTIFICATION</scope>
</reference>
<dbReference type="InterPro" id="IPR000742">
    <property type="entry name" value="EGF"/>
</dbReference>
<evidence type="ECO:0000313" key="4">
    <source>
        <dbReference type="Proteomes" id="UP000492821"/>
    </source>
</evidence>
<dbReference type="Pfam" id="PF01683">
    <property type="entry name" value="EB"/>
    <property type="match status" value="4"/>
</dbReference>
<sequence length="614" mass="66255">MLLFSAISVASFFSFVTSAELSPLTWFFSHAASAGNPLQLLSAGTLSKKLGDKCESTIECLGIDYAYCADGKCRCQAGFVAGEAVADGCRRAIRLGTLCQRDTQCPNPLTCSPSGHCECAPGLVAINDGERCLKTCPPTMISVPRPNAVSSECLPVLELDGQCSRNEQCSIRYSQCLSGRCRCIPGTVRRESQCLTLKQCPIGDPPLQDGYPLTCDKKTLTCPLGNYCLFPQFTDTRGFCCPMLKVKCPVGEPKSYGCRNCPMDTHYCFTYNIGTHTQAMCCPNDCPRNLPIRQGDKCYAAAKHGESCVVDEQCQDVVDSICADNGTPERTCRCAAGYAMIEGICKKMAKLGGECESTADCSAGSNTVCLKGYCKCIEGFMPEPSSVVEHCIAKPACPSVDGLVEISNYEYCSTDGKTCSTGKFCREWFVDVQKERSYSLCCPIPSVRDYTQICAKFGMKMLLANGIADTHSHGAQPFRCLLPMLGLELSAPNGIFADADKVPENCPRDASCVFNPYTRGEGVCCRYSPDGIDGNDVDSVTEAAVAPSSTPNPTTLGTTSGKPSNVDSITKSDPKTRIGSDSDDRTDESVTKQRISDDPYLYNGISTLWKLLNY</sequence>
<evidence type="ECO:0000256" key="2">
    <source>
        <dbReference type="SAM" id="SignalP"/>
    </source>
</evidence>
<dbReference type="PANTHER" id="PTHR39069:SF8">
    <property type="entry name" value="FI17111P1"/>
    <property type="match status" value="1"/>
</dbReference>
<proteinExistence type="predicted"/>
<feature type="domain" description="EGF-like" evidence="3">
    <location>
        <begin position="297"/>
        <end position="346"/>
    </location>
</feature>